<dbReference type="PANTHER" id="PTHR34823:SF1">
    <property type="entry name" value="CHITIN-BINDING TYPE-4 DOMAIN-CONTAINING PROTEIN"/>
    <property type="match status" value="1"/>
</dbReference>
<dbReference type="Pfam" id="PF03067">
    <property type="entry name" value="LPMO_10"/>
    <property type="match status" value="1"/>
</dbReference>
<dbReference type="Gene3D" id="3.30.70.2150">
    <property type="match status" value="1"/>
</dbReference>
<evidence type="ECO:0000256" key="1">
    <source>
        <dbReference type="ARBA" id="ARBA00022525"/>
    </source>
</evidence>
<dbReference type="PANTHER" id="PTHR34823">
    <property type="entry name" value="GLCNAC-BINDING PROTEIN A"/>
    <property type="match status" value="1"/>
</dbReference>
<dbReference type="Pfam" id="PF18416">
    <property type="entry name" value="GbpA_2"/>
    <property type="match status" value="1"/>
</dbReference>
<sequence>MCVHYLPSFNRGIKIVIKKNISQWGGASSLALASALLLPAQNAIAHGFLNDPPSRAFQCQKGLNKDCGGAQYEPQSVGETFKGFPAGVGGAPLQGPVDGKIASGGHGLFSAVDAQSATRWYKTEIKDRTVKFDWKYTAPHPVTKHEYFITRNGWNPNQPLARASFESTPFCSVDGGNVLPTPGTKHECVIPQDKNGSHVLLGIWTVGDTDAAFYNVVDVNIIAEAELPGGWSNVGSIAASTQLLAGDKVKARAFTADGESASHSVEISIDNAEEGVPENWAFKLADKINKTQTLIQAGIRDEQGNVAPVKGQNNLYAQKDSGVVRYEVALDMKQDESAKMALSSFATEYVLDKGRATLNFTMLANREMNVEATLFNASNKAVGSVKTLAQGSGTWLEMDVRSEPGTHHMTLVGTTTDGRTTLQDTQPVNMTGEGGAKDYHFVFPEGLTTYDAGTRVLHPQTGEVYECKPFPESGYCKQYTPTATGFEPGVGHHWQTAWNQL</sequence>
<keyword evidence="2" id="KW-0147">Chitin-binding</keyword>
<dbReference type="Gene3D" id="2.70.50.50">
    <property type="entry name" value="chitin-binding protein cbp21"/>
    <property type="match status" value="1"/>
</dbReference>
<dbReference type="SUPFAM" id="SSF81296">
    <property type="entry name" value="E set domains"/>
    <property type="match status" value="1"/>
</dbReference>
<gene>
    <name evidence="7" type="primary">gbpA</name>
    <name evidence="6" type="ORF">HF209_05070</name>
    <name evidence="7" type="ORF">HF257_04965</name>
</gene>
<comment type="caution">
    <text evidence="7">The sequence shown here is derived from an EMBL/GenBank/DDBJ whole genome shotgun (WGS) entry which is preliminary data.</text>
</comment>
<evidence type="ECO:0000313" key="8">
    <source>
        <dbReference type="Proteomes" id="UP000520513"/>
    </source>
</evidence>
<evidence type="ECO:0000259" key="5">
    <source>
        <dbReference type="Pfam" id="PF18416"/>
    </source>
</evidence>
<evidence type="ECO:0000256" key="2">
    <source>
        <dbReference type="ARBA" id="ARBA00022669"/>
    </source>
</evidence>
<proteinExistence type="predicted"/>
<dbReference type="InterPro" id="IPR041029">
    <property type="entry name" value="GbpA_2"/>
</dbReference>
<dbReference type="InterPro" id="IPR014756">
    <property type="entry name" value="Ig_E-set"/>
</dbReference>
<feature type="domain" description="N-acetylglucosamine binding protein A" evidence="5">
    <location>
        <begin position="231"/>
        <end position="328"/>
    </location>
</feature>
<dbReference type="Proteomes" id="UP000534677">
    <property type="component" value="Unassembled WGS sequence"/>
</dbReference>
<keyword evidence="3" id="KW-0732">Signal</keyword>
<evidence type="ECO:0000256" key="3">
    <source>
        <dbReference type="ARBA" id="ARBA00022729"/>
    </source>
</evidence>
<dbReference type="EMBL" id="JAAXCY010000002">
    <property type="protein sequence ID" value="MBC2405344.1"/>
    <property type="molecule type" value="Genomic_DNA"/>
</dbReference>
<feature type="domain" description="Chitin-binding type-4" evidence="4">
    <location>
        <begin position="46"/>
        <end position="219"/>
    </location>
</feature>
<evidence type="ECO:0000313" key="6">
    <source>
        <dbReference type="EMBL" id="MBC2380305.1"/>
    </source>
</evidence>
<protein>
    <submittedName>
        <fullName evidence="7">N-acetylglucosamine-binding protein GbpA</fullName>
    </submittedName>
</protein>
<keyword evidence="1" id="KW-0964">Secreted</keyword>
<reference evidence="8 9" key="1">
    <citation type="submission" date="2020-04" db="EMBL/GenBank/DDBJ databases">
        <title>Pseudomonas crami sp. nov., a novel proteolytic bacterial species isolated from cream.</title>
        <authorList>
            <person name="Hofmann K."/>
            <person name="Woller A."/>
            <person name="Huptas C."/>
            <person name="Wenning M."/>
            <person name="Scherer S."/>
            <person name="Doll E.V."/>
        </authorList>
    </citation>
    <scope>NUCLEOTIDE SEQUENCE [LARGE SCALE GENOMIC DNA]</scope>
    <source>
        <strain evidence="6 9">WS 5096</strain>
        <strain evidence="7 8">WS 5106</strain>
    </source>
</reference>
<evidence type="ECO:0000313" key="7">
    <source>
        <dbReference type="EMBL" id="MBC2405344.1"/>
    </source>
</evidence>
<keyword evidence="9" id="KW-1185">Reference proteome</keyword>
<name>A0A7X1AIU0_9PSED</name>
<organism evidence="7 8">
    <name type="scientific">Pseudomonas cremoris</name>
    <dbReference type="NCBI Taxonomy" id="2724178"/>
    <lineage>
        <taxon>Bacteria</taxon>
        <taxon>Pseudomonadati</taxon>
        <taxon>Pseudomonadota</taxon>
        <taxon>Gammaproteobacteria</taxon>
        <taxon>Pseudomonadales</taxon>
        <taxon>Pseudomonadaceae</taxon>
        <taxon>Pseudomonas</taxon>
    </lineage>
</organism>
<dbReference type="CDD" id="cd21177">
    <property type="entry name" value="LPMO_AA10"/>
    <property type="match status" value="1"/>
</dbReference>
<accession>A0A7X1AIU0</accession>
<dbReference type="GO" id="GO:0008061">
    <property type="term" value="F:chitin binding"/>
    <property type="evidence" value="ECO:0007669"/>
    <property type="project" value="UniProtKB-KW"/>
</dbReference>
<dbReference type="EMBL" id="JAAXCZ010000002">
    <property type="protein sequence ID" value="MBC2380305.1"/>
    <property type="molecule type" value="Genomic_DNA"/>
</dbReference>
<dbReference type="Gene3D" id="2.60.40.2550">
    <property type="match status" value="1"/>
</dbReference>
<dbReference type="InterPro" id="IPR004302">
    <property type="entry name" value="Cellulose/chitin-bd_N"/>
</dbReference>
<dbReference type="Proteomes" id="UP000520513">
    <property type="component" value="Unassembled WGS sequence"/>
</dbReference>
<dbReference type="InterPro" id="IPR051024">
    <property type="entry name" value="GlcNAc_Chitin_IntDeg"/>
</dbReference>
<dbReference type="NCBIfam" id="NF009690">
    <property type="entry name" value="PRK13211.1"/>
    <property type="match status" value="1"/>
</dbReference>
<evidence type="ECO:0000313" key="9">
    <source>
        <dbReference type="Proteomes" id="UP000534677"/>
    </source>
</evidence>
<dbReference type="AlphaFoldDB" id="A0A7X1AIU0"/>
<evidence type="ECO:0000259" key="4">
    <source>
        <dbReference type="Pfam" id="PF03067"/>
    </source>
</evidence>